<dbReference type="RefSeq" id="WP_148808809.1">
    <property type="nucleotide sequence ID" value="NZ_CP042243.1"/>
</dbReference>
<dbReference type="Pfam" id="PF12844">
    <property type="entry name" value="HTH_19"/>
    <property type="match status" value="1"/>
</dbReference>
<dbReference type="PROSITE" id="PS50943">
    <property type="entry name" value="HTH_CROC1"/>
    <property type="match status" value="1"/>
</dbReference>
<evidence type="ECO:0000313" key="3">
    <source>
        <dbReference type="Proteomes" id="UP000324646"/>
    </source>
</evidence>
<dbReference type="GO" id="GO:0003677">
    <property type="term" value="F:DNA binding"/>
    <property type="evidence" value="ECO:0007669"/>
    <property type="project" value="InterPro"/>
</dbReference>
<feature type="domain" description="HTH cro/C1-type" evidence="1">
    <location>
        <begin position="7"/>
        <end position="62"/>
    </location>
</feature>
<sequence length="78" mass="9453">MQSQERLKKFRENKNLNKEQMASLLDISTSFYEKIEKGERNPSYNFIKKFKRKFPEADINYIFFNILLHEKCKNKTTA</sequence>
<keyword evidence="3" id="KW-1185">Reference proteome</keyword>
<accession>A0A5C0SED0</accession>
<protein>
    <submittedName>
        <fullName evidence="2">Helix-turn-helix transcriptional regulator</fullName>
    </submittedName>
</protein>
<dbReference type="Proteomes" id="UP000324646">
    <property type="component" value="Chromosome"/>
</dbReference>
<name>A0A5C0SED0_CRATE</name>
<evidence type="ECO:0000313" key="2">
    <source>
        <dbReference type="EMBL" id="QEK11654.1"/>
    </source>
</evidence>
<evidence type="ECO:0000259" key="1">
    <source>
        <dbReference type="PROSITE" id="PS50943"/>
    </source>
</evidence>
<dbReference type="AlphaFoldDB" id="A0A5C0SED0"/>
<dbReference type="SUPFAM" id="SSF47413">
    <property type="entry name" value="lambda repressor-like DNA-binding domains"/>
    <property type="match status" value="1"/>
</dbReference>
<organism evidence="2 3">
    <name type="scientific">Crassaminicella thermophila</name>
    <dbReference type="NCBI Taxonomy" id="2599308"/>
    <lineage>
        <taxon>Bacteria</taxon>
        <taxon>Bacillati</taxon>
        <taxon>Bacillota</taxon>
        <taxon>Clostridia</taxon>
        <taxon>Eubacteriales</taxon>
        <taxon>Clostridiaceae</taxon>
        <taxon>Crassaminicella</taxon>
    </lineage>
</organism>
<dbReference type="InterPro" id="IPR001387">
    <property type="entry name" value="Cro/C1-type_HTH"/>
</dbReference>
<dbReference type="EMBL" id="CP042243">
    <property type="protein sequence ID" value="QEK11654.1"/>
    <property type="molecule type" value="Genomic_DNA"/>
</dbReference>
<dbReference type="InterPro" id="IPR010982">
    <property type="entry name" value="Lambda_DNA-bd_dom_sf"/>
</dbReference>
<gene>
    <name evidence="2" type="ORF">FQB35_04365</name>
</gene>
<dbReference type="KEGG" id="crs:FQB35_04365"/>
<proteinExistence type="predicted"/>
<reference evidence="2 3" key="1">
    <citation type="submission" date="2019-07" db="EMBL/GenBank/DDBJ databases">
        <title>Complete genome of Crassaminicella thermophila SY095.</title>
        <authorList>
            <person name="Li X."/>
        </authorList>
    </citation>
    <scope>NUCLEOTIDE SEQUENCE [LARGE SCALE GENOMIC DNA]</scope>
    <source>
        <strain evidence="2 3">SY095</strain>
    </source>
</reference>
<dbReference type="CDD" id="cd00093">
    <property type="entry name" value="HTH_XRE"/>
    <property type="match status" value="1"/>
</dbReference>
<dbReference type="OrthoDB" id="48775at2"/>
<dbReference type="Gene3D" id="1.10.260.40">
    <property type="entry name" value="lambda repressor-like DNA-binding domains"/>
    <property type="match status" value="1"/>
</dbReference>
<dbReference type="SMART" id="SM00530">
    <property type="entry name" value="HTH_XRE"/>
    <property type="match status" value="1"/>
</dbReference>